<evidence type="ECO:0000256" key="1">
    <source>
        <dbReference type="SAM" id="MobiDB-lite"/>
    </source>
</evidence>
<proteinExistence type="predicted"/>
<comment type="caution">
    <text evidence="2">The sequence shown here is derived from an EMBL/GenBank/DDBJ whole genome shotgun (WGS) entry which is preliminary data.</text>
</comment>
<protein>
    <submittedName>
        <fullName evidence="2">Uncharacterized protein</fullName>
    </submittedName>
</protein>
<feature type="compositionally biased region" description="Acidic residues" evidence="1">
    <location>
        <begin position="58"/>
        <end position="68"/>
    </location>
</feature>
<dbReference type="AlphaFoldDB" id="A0A9N8EW13"/>
<evidence type="ECO:0000313" key="2">
    <source>
        <dbReference type="EMBL" id="CAB9528291.1"/>
    </source>
</evidence>
<dbReference type="OrthoDB" id="47818at2759"/>
<feature type="region of interest" description="Disordered" evidence="1">
    <location>
        <begin position="1"/>
        <end position="107"/>
    </location>
</feature>
<gene>
    <name evidence="2" type="ORF">SEMRO_2191_G318390.1</name>
</gene>
<sequence>MSLSDAAMKRQSPDITTQGNEDKRDDQLHNPHSTVPMNANNDTPMLQSPKSASKSPFEEEDRLSESEETPVQLCATDEDRKMPARPTPGPDGLDIGSMQSTSTANREQNQQYSFLTSAYVQNLAEICHTILEDRHGEWE</sequence>
<feature type="compositionally biased region" description="Polar residues" evidence="1">
    <location>
        <begin position="97"/>
        <end position="107"/>
    </location>
</feature>
<organism evidence="2 3">
    <name type="scientific">Seminavis robusta</name>
    <dbReference type="NCBI Taxonomy" id="568900"/>
    <lineage>
        <taxon>Eukaryota</taxon>
        <taxon>Sar</taxon>
        <taxon>Stramenopiles</taxon>
        <taxon>Ochrophyta</taxon>
        <taxon>Bacillariophyta</taxon>
        <taxon>Bacillariophyceae</taxon>
        <taxon>Bacillariophycidae</taxon>
        <taxon>Naviculales</taxon>
        <taxon>Naviculaceae</taxon>
        <taxon>Seminavis</taxon>
    </lineage>
</organism>
<feature type="compositionally biased region" description="Basic and acidic residues" evidence="1">
    <location>
        <begin position="20"/>
        <end position="29"/>
    </location>
</feature>
<feature type="compositionally biased region" description="Polar residues" evidence="1">
    <location>
        <begin position="30"/>
        <end position="54"/>
    </location>
</feature>
<reference evidence="2" key="1">
    <citation type="submission" date="2020-06" db="EMBL/GenBank/DDBJ databases">
        <authorList>
            <consortium name="Plant Systems Biology data submission"/>
        </authorList>
    </citation>
    <scope>NUCLEOTIDE SEQUENCE</scope>
    <source>
        <strain evidence="2">D6</strain>
    </source>
</reference>
<keyword evidence="3" id="KW-1185">Reference proteome</keyword>
<evidence type="ECO:0000313" key="3">
    <source>
        <dbReference type="Proteomes" id="UP001153069"/>
    </source>
</evidence>
<name>A0A9N8EW13_9STRA</name>
<dbReference type="Proteomes" id="UP001153069">
    <property type="component" value="Unassembled WGS sequence"/>
</dbReference>
<accession>A0A9N8EW13</accession>
<dbReference type="EMBL" id="CAICTM010002189">
    <property type="protein sequence ID" value="CAB9528291.1"/>
    <property type="molecule type" value="Genomic_DNA"/>
</dbReference>